<dbReference type="PANTHER" id="PTHR30244">
    <property type="entry name" value="TRANSAMINASE"/>
    <property type="match status" value="1"/>
</dbReference>
<accession>A0ABP7ETK3</accession>
<evidence type="ECO:0000256" key="6">
    <source>
        <dbReference type="RuleBase" id="RU004508"/>
    </source>
</evidence>
<keyword evidence="3" id="KW-0808">Transferase</keyword>
<protein>
    <submittedName>
        <fullName evidence="7">DegT/DnrJ/EryC1/StrS family aminotransferase</fullName>
    </submittedName>
</protein>
<comment type="caution">
    <text evidence="7">The sequence shown here is derived from an EMBL/GenBank/DDBJ whole genome shotgun (WGS) entry which is preliminary data.</text>
</comment>
<gene>
    <name evidence="7" type="ORF">GCM10023082_22400</name>
</gene>
<comment type="similarity">
    <text evidence="5">Belongs to the DegT/DnrJ/EryC1 family. L-glutamine:2-deoxy-scyllo-inosose/scyllo-inosose aminotransferase subfamily.</text>
</comment>
<keyword evidence="2 7" id="KW-0032">Aminotransferase</keyword>
<dbReference type="RefSeq" id="WP_345644736.1">
    <property type="nucleotide sequence ID" value="NZ_BAABEP010000011.1"/>
</dbReference>
<dbReference type="Proteomes" id="UP001499884">
    <property type="component" value="Unassembled WGS sequence"/>
</dbReference>
<dbReference type="Gene3D" id="3.90.1150.10">
    <property type="entry name" value="Aspartate Aminotransferase, domain 1"/>
    <property type="match status" value="1"/>
</dbReference>
<evidence type="ECO:0000313" key="8">
    <source>
        <dbReference type="Proteomes" id="UP001499884"/>
    </source>
</evidence>
<dbReference type="PANTHER" id="PTHR30244:SF34">
    <property type="entry name" value="DTDP-4-AMINO-4,6-DIDEOXYGALACTOSE TRANSAMINASE"/>
    <property type="match status" value="1"/>
</dbReference>
<name>A0ABP7ETK3_9ACTN</name>
<dbReference type="InterPro" id="IPR000653">
    <property type="entry name" value="DegT/StrS_aminotransferase"/>
</dbReference>
<organism evidence="7 8">
    <name type="scientific">Streptomyces tremellae</name>
    <dbReference type="NCBI Taxonomy" id="1124239"/>
    <lineage>
        <taxon>Bacteria</taxon>
        <taxon>Bacillati</taxon>
        <taxon>Actinomycetota</taxon>
        <taxon>Actinomycetes</taxon>
        <taxon>Kitasatosporales</taxon>
        <taxon>Streptomycetaceae</taxon>
        <taxon>Streptomyces</taxon>
    </lineage>
</organism>
<dbReference type="GO" id="GO:0008483">
    <property type="term" value="F:transaminase activity"/>
    <property type="evidence" value="ECO:0007669"/>
    <property type="project" value="UniProtKB-KW"/>
</dbReference>
<keyword evidence="8" id="KW-1185">Reference proteome</keyword>
<dbReference type="CDD" id="cd00616">
    <property type="entry name" value="AHBA_syn"/>
    <property type="match status" value="1"/>
</dbReference>
<dbReference type="SUPFAM" id="SSF53383">
    <property type="entry name" value="PLP-dependent transferases"/>
    <property type="match status" value="1"/>
</dbReference>
<dbReference type="InterPro" id="IPR015421">
    <property type="entry name" value="PyrdxlP-dep_Trfase_major"/>
</dbReference>
<evidence type="ECO:0000313" key="7">
    <source>
        <dbReference type="EMBL" id="GAA3723812.1"/>
    </source>
</evidence>
<dbReference type="Pfam" id="PF01041">
    <property type="entry name" value="DegT_DnrJ_EryC1"/>
    <property type="match status" value="1"/>
</dbReference>
<sequence>MSALALLGGPRAVPAGVDGGPWPVVTAEDEQAVLNVLRGGRLTSTAAGETEVPALERAWADQVGTAHCVAVSSGTAALQIALGALGIGPGDEVVVPALTMNATAHAVRQCGGVPVFSDIEPDTFTMDPARARDALGPRTAAVLPVHLHGLPAGMGALLEVASRRGLPVVEDAAQAHGAAWRGTATGALGALGCFSLHPSKNLPTCGEGGLVTTDSASLYRAAVALRNFGERPPARTRSYLAHRPGLNARIGPVQAAFTRSQLARLPAYAKAREHAVVAFLDRLDRLPGLRVPYVPADRTHAWHIVRLRIVPEELDLAGVPPAAVRRALHRVLRAEGVPVSQYQVAPLPAHPAFRGETSLEQVAATHPVSCATVDGTLCLQRRHLGPNAAAALAAYADGFEKVWEHLGLVRRMARAQPARDWRHDVAGD</sequence>
<evidence type="ECO:0000256" key="5">
    <source>
        <dbReference type="ARBA" id="ARBA00038398"/>
    </source>
</evidence>
<evidence type="ECO:0000256" key="4">
    <source>
        <dbReference type="ARBA" id="ARBA00022898"/>
    </source>
</evidence>
<proteinExistence type="inferred from homology"/>
<dbReference type="EMBL" id="BAABEP010000011">
    <property type="protein sequence ID" value="GAA3723812.1"/>
    <property type="molecule type" value="Genomic_DNA"/>
</dbReference>
<evidence type="ECO:0000256" key="3">
    <source>
        <dbReference type="ARBA" id="ARBA00022679"/>
    </source>
</evidence>
<keyword evidence="4 6" id="KW-0663">Pyridoxal phosphate</keyword>
<reference evidence="8" key="1">
    <citation type="journal article" date="2019" name="Int. J. Syst. Evol. Microbiol.">
        <title>The Global Catalogue of Microorganisms (GCM) 10K type strain sequencing project: providing services to taxonomists for standard genome sequencing and annotation.</title>
        <authorList>
            <consortium name="The Broad Institute Genomics Platform"/>
            <consortium name="The Broad Institute Genome Sequencing Center for Infectious Disease"/>
            <person name="Wu L."/>
            <person name="Ma J."/>
        </authorList>
    </citation>
    <scope>NUCLEOTIDE SEQUENCE [LARGE SCALE GENOMIC DNA]</scope>
    <source>
        <strain evidence="8">JCM 30846</strain>
    </source>
</reference>
<dbReference type="PIRSF" id="PIRSF000390">
    <property type="entry name" value="PLP_StrS"/>
    <property type="match status" value="1"/>
</dbReference>
<evidence type="ECO:0000256" key="1">
    <source>
        <dbReference type="ARBA" id="ARBA00001933"/>
    </source>
</evidence>
<dbReference type="InterPro" id="IPR015424">
    <property type="entry name" value="PyrdxlP-dep_Trfase"/>
</dbReference>
<dbReference type="InterPro" id="IPR015422">
    <property type="entry name" value="PyrdxlP-dep_Trfase_small"/>
</dbReference>
<dbReference type="Gene3D" id="3.40.640.10">
    <property type="entry name" value="Type I PLP-dependent aspartate aminotransferase-like (Major domain)"/>
    <property type="match status" value="1"/>
</dbReference>
<evidence type="ECO:0000256" key="2">
    <source>
        <dbReference type="ARBA" id="ARBA00022576"/>
    </source>
</evidence>
<comment type="cofactor">
    <cofactor evidence="1">
        <name>pyridoxal 5'-phosphate</name>
        <dbReference type="ChEBI" id="CHEBI:597326"/>
    </cofactor>
</comment>